<sequence length="345" mass="38070">MLMKKEAITPEVTIYDIASHLGIATSTVSRGLQNNPIINKATRQKIADAAEALGYRRNNYAVNLRTQRTHTIGVIVHELKSHFITSVLAGIGNVAAEAGYDVIIGYSAESAVKEAANARNFFNKRVDGVIASLAMDTKDLSHFQPFQTRNIPLVFFDRTEDHPNSTMVVIDNTRCGYEATSHLIARGCRNIALVTGSLKRNVYAQRYQGYVQALQENGMRVNNDLIVLNELDEQGGLEAAKAILRMSPRPDAVFVTNDFAAAICMRALQDEGLRVPEDIAIVGFNDDNVCRLVRPQLTTIQYPGIEMGQIAARNLIDHLEGNTSITNASRIVVRSQLIIRESSLF</sequence>
<keyword evidence="1" id="KW-0805">Transcription regulation</keyword>
<feature type="domain" description="HTH lacI-type" evidence="4">
    <location>
        <begin position="12"/>
        <end position="66"/>
    </location>
</feature>
<dbReference type="PANTHER" id="PTHR30146:SF109">
    <property type="entry name" value="HTH-TYPE TRANSCRIPTIONAL REGULATOR GALS"/>
    <property type="match status" value="1"/>
</dbReference>
<reference evidence="5" key="1">
    <citation type="journal article" date="2014" name="Int. J. Syst. Evol. Microbiol.">
        <title>Complete genome sequence of Corynebacterium casei LMG S-19264T (=DSM 44701T), isolated from a smear-ripened cheese.</title>
        <authorList>
            <consortium name="US DOE Joint Genome Institute (JGI-PGF)"/>
            <person name="Walter F."/>
            <person name="Albersmeier A."/>
            <person name="Kalinowski J."/>
            <person name="Ruckert C."/>
        </authorList>
    </citation>
    <scope>NUCLEOTIDE SEQUENCE</scope>
    <source>
        <strain evidence="5">CGMCC 1.15290</strain>
    </source>
</reference>
<dbReference type="Gene3D" id="1.10.260.40">
    <property type="entry name" value="lambda repressor-like DNA-binding domains"/>
    <property type="match status" value="1"/>
</dbReference>
<dbReference type="PROSITE" id="PS50932">
    <property type="entry name" value="HTH_LACI_2"/>
    <property type="match status" value="1"/>
</dbReference>
<organism evidence="5 6">
    <name type="scientific">Filimonas zeae</name>
    <dbReference type="NCBI Taxonomy" id="1737353"/>
    <lineage>
        <taxon>Bacteria</taxon>
        <taxon>Pseudomonadati</taxon>
        <taxon>Bacteroidota</taxon>
        <taxon>Chitinophagia</taxon>
        <taxon>Chitinophagales</taxon>
        <taxon>Chitinophagaceae</taxon>
        <taxon>Filimonas</taxon>
    </lineage>
</organism>
<dbReference type="InterPro" id="IPR046335">
    <property type="entry name" value="LacI/GalR-like_sensor"/>
</dbReference>
<keyword evidence="2" id="KW-0238">DNA-binding</keyword>
<dbReference type="Proteomes" id="UP000627292">
    <property type="component" value="Unassembled WGS sequence"/>
</dbReference>
<dbReference type="GO" id="GO:0003700">
    <property type="term" value="F:DNA-binding transcription factor activity"/>
    <property type="evidence" value="ECO:0007669"/>
    <property type="project" value="TreeGrafter"/>
</dbReference>
<dbReference type="SUPFAM" id="SSF53822">
    <property type="entry name" value="Periplasmic binding protein-like I"/>
    <property type="match status" value="1"/>
</dbReference>
<evidence type="ECO:0000256" key="2">
    <source>
        <dbReference type="ARBA" id="ARBA00023125"/>
    </source>
</evidence>
<dbReference type="EMBL" id="BMIB01000003">
    <property type="protein sequence ID" value="GGH72546.1"/>
    <property type="molecule type" value="Genomic_DNA"/>
</dbReference>
<evidence type="ECO:0000256" key="3">
    <source>
        <dbReference type="ARBA" id="ARBA00023163"/>
    </source>
</evidence>
<dbReference type="Gene3D" id="3.40.50.2300">
    <property type="match status" value="2"/>
</dbReference>
<dbReference type="SMART" id="SM00354">
    <property type="entry name" value="HTH_LACI"/>
    <property type="match status" value="1"/>
</dbReference>
<evidence type="ECO:0000313" key="5">
    <source>
        <dbReference type="EMBL" id="GGH72546.1"/>
    </source>
</evidence>
<dbReference type="Pfam" id="PF13377">
    <property type="entry name" value="Peripla_BP_3"/>
    <property type="match status" value="1"/>
</dbReference>
<accession>A0A917IZ35</accession>
<proteinExistence type="predicted"/>
<protein>
    <submittedName>
        <fullName evidence="5">LacI family transcriptional regulator</fullName>
    </submittedName>
</protein>
<evidence type="ECO:0000259" key="4">
    <source>
        <dbReference type="PROSITE" id="PS50932"/>
    </source>
</evidence>
<dbReference type="AlphaFoldDB" id="A0A917IZ35"/>
<gene>
    <name evidence="5" type="ORF">GCM10011379_33090</name>
</gene>
<evidence type="ECO:0000256" key="1">
    <source>
        <dbReference type="ARBA" id="ARBA00023015"/>
    </source>
</evidence>
<evidence type="ECO:0000313" key="6">
    <source>
        <dbReference type="Proteomes" id="UP000627292"/>
    </source>
</evidence>
<comment type="caution">
    <text evidence="5">The sequence shown here is derived from an EMBL/GenBank/DDBJ whole genome shotgun (WGS) entry which is preliminary data.</text>
</comment>
<keyword evidence="6" id="KW-1185">Reference proteome</keyword>
<name>A0A917IZ35_9BACT</name>
<dbReference type="InterPro" id="IPR028082">
    <property type="entry name" value="Peripla_BP_I"/>
</dbReference>
<dbReference type="Pfam" id="PF00356">
    <property type="entry name" value="LacI"/>
    <property type="match status" value="1"/>
</dbReference>
<dbReference type="InterPro" id="IPR000843">
    <property type="entry name" value="HTH_LacI"/>
</dbReference>
<reference evidence="5" key="2">
    <citation type="submission" date="2020-09" db="EMBL/GenBank/DDBJ databases">
        <authorList>
            <person name="Sun Q."/>
            <person name="Zhou Y."/>
        </authorList>
    </citation>
    <scope>NUCLEOTIDE SEQUENCE</scope>
    <source>
        <strain evidence="5">CGMCC 1.15290</strain>
    </source>
</reference>
<dbReference type="InterPro" id="IPR010982">
    <property type="entry name" value="Lambda_DNA-bd_dom_sf"/>
</dbReference>
<dbReference type="PANTHER" id="PTHR30146">
    <property type="entry name" value="LACI-RELATED TRANSCRIPTIONAL REPRESSOR"/>
    <property type="match status" value="1"/>
</dbReference>
<dbReference type="RefSeq" id="WP_309790052.1">
    <property type="nucleotide sequence ID" value="NZ_JAVDQE010000003.1"/>
</dbReference>
<dbReference type="GO" id="GO:0000976">
    <property type="term" value="F:transcription cis-regulatory region binding"/>
    <property type="evidence" value="ECO:0007669"/>
    <property type="project" value="TreeGrafter"/>
</dbReference>
<dbReference type="CDD" id="cd01392">
    <property type="entry name" value="HTH_LacI"/>
    <property type="match status" value="1"/>
</dbReference>
<keyword evidence="3" id="KW-0804">Transcription</keyword>
<dbReference type="SUPFAM" id="SSF47413">
    <property type="entry name" value="lambda repressor-like DNA-binding domains"/>
    <property type="match status" value="1"/>
</dbReference>
<dbReference type="CDD" id="cd06267">
    <property type="entry name" value="PBP1_LacI_sugar_binding-like"/>
    <property type="match status" value="1"/>
</dbReference>